<dbReference type="AlphaFoldDB" id="A0A2N3J2U2"/>
<reference evidence="1 2" key="1">
    <citation type="journal article" date="2017" name="Front. Microbiol.">
        <title>Strong Genomic and Phenotypic Heterogeneity in the Aeromonas sobria Species Complex.</title>
        <authorList>
            <person name="Gauthier J."/>
            <person name="Vincent A.T."/>
            <person name="Charette S.J."/>
            <person name="Derome N."/>
        </authorList>
    </citation>
    <scope>NUCLEOTIDE SEQUENCE [LARGE SCALE GENOMIC DNA]</scope>
    <source>
        <strain evidence="1 2">JF2635</strain>
    </source>
</reference>
<sequence length="228" mass="25876">MITITLDTQRSKDQLNLLALPPKKRQRLVWRAANEMKKLAARNVRQQQDPNGNAWAPRKRGKRKMLRGLPKLLVIHEPSQDVAELGFKKGAMNVHAGVVANTHQKGHTYKVTAASRRRIASSDGGKNKQASKAQARKLRELGFKRPGKRKRAYRSASLGWITGNLNYAQAGLLIKKLKDEPVKESWEIELPARPFLGANTKQREQAFARALQSINYGWDVNKQEMKRK</sequence>
<evidence type="ECO:0000313" key="2">
    <source>
        <dbReference type="Proteomes" id="UP000233526"/>
    </source>
</evidence>
<evidence type="ECO:0000313" key="1">
    <source>
        <dbReference type="EMBL" id="PKQ80102.1"/>
    </source>
</evidence>
<dbReference type="EMBL" id="LJZX01000028">
    <property type="protein sequence ID" value="PKQ80102.1"/>
    <property type="molecule type" value="Genomic_DNA"/>
</dbReference>
<accession>A0A2N3J2U2</accession>
<dbReference type="RefSeq" id="WP_101316813.1">
    <property type="nucleotide sequence ID" value="NZ_CAWNSS010000028.1"/>
</dbReference>
<dbReference type="Pfam" id="PF05069">
    <property type="entry name" value="Phage_tail_S"/>
    <property type="match status" value="1"/>
</dbReference>
<protein>
    <recommendedName>
        <fullName evidence="3">Virion morphogenesis protein</fullName>
    </recommendedName>
</protein>
<comment type="caution">
    <text evidence="1">The sequence shown here is derived from an EMBL/GenBank/DDBJ whole genome shotgun (WGS) entry which is preliminary data.</text>
</comment>
<name>A0A2N3J2U2_AERSO</name>
<proteinExistence type="predicted"/>
<gene>
    <name evidence="1" type="ORF">AOX56_12665</name>
</gene>
<dbReference type="InterPro" id="IPR006522">
    <property type="entry name" value="Phage_virion_morphogenesis"/>
</dbReference>
<evidence type="ECO:0008006" key="3">
    <source>
        <dbReference type="Google" id="ProtNLM"/>
    </source>
</evidence>
<dbReference type="Proteomes" id="UP000233526">
    <property type="component" value="Unassembled WGS sequence"/>
</dbReference>
<organism evidence="1 2">
    <name type="scientific">Aeromonas sobria</name>
    <dbReference type="NCBI Taxonomy" id="646"/>
    <lineage>
        <taxon>Bacteria</taxon>
        <taxon>Pseudomonadati</taxon>
        <taxon>Pseudomonadota</taxon>
        <taxon>Gammaproteobacteria</taxon>
        <taxon>Aeromonadales</taxon>
        <taxon>Aeromonadaceae</taxon>
        <taxon>Aeromonas</taxon>
    </lineage>
</organism>